<dbReference type="EMBL" id="AP027735">
    <property type="protein sequence ID" value="BDZ56581.1"/>
    <property type="molecule type" value="Genomic_DNA"/>
</dbReference>
<protein>
    <recommendedName>
        <fullName evidence="2">Anti-sigma factor antagonist</fullName>
    </recommendedName>
</protein>
<dbReference type="InterPro" id="IPR036513">
    <property type="entry name" value="STAS_dom_sf"/>
</dbReference>
<dbReference type="Pfam" id="PF01740">
    <property type="entry name" value="STAS"/>
    <property type="match status" value="1"/>
</dbReference>
<dbReference type="NCBIfam" id="TIGR00377">
    <property type="entry name" value="ant_ant_sig"/>
    <property type="match status" value="1"/>
</dbReference>
<dbReference type="SUPFAM" id="SSF52091">
    <property type="entry name" value="SpoIIaa-like"/>
    <property type="match status" value="1"/>
</dbReference>
<sequence length="113" mass="12269">MNLDVSTREVGDVTVVAIVGEVDVFSAPTLRDEMNRVIAGGRTRLVADLTDVPFLDSTGLGVLVGRLKAVRQQQGELRLVIASDRLLRNFSITGLDKVFRIYPTADKALADLS</sequence>
<dbReference type="PANTHER" id="PTHR33495:SF2">
    <property type="entry name" value="ANTI-SIGMA FACTOR ANTAGONIST TM_1081-RELATED"/>
    <property type="match status" value="1"/>
</dbReference>
<dbReference type="Gene3D" id="3.30.750.24">
    <property type="entry name" value="STAS domain"/>
    <property type="match status" value="1"/>
</dbReference>
<name>A0ABM8H6V4_9MICO</name>
<keyword evidence="5" id="KW-1185">Reference proteome</keyword>
<dbReference type="PANTHER" id="PTHR33495">
    <property type="entry name" value="ANTI-SIGMA FACTOR ANTAGONIST TM_1081-RELATED-RELATED"/>
    <property type="match status" value="1"/>
</dbReference>
<gene>
    <name evidence="4" type="primary">rsbV</name>
    <name evidence="4" type="ORF">GCM10025872_02380</name>
</gene>
<organism evidence="4 5">
    <name type="scientific">Barrientosiimonas endolithica</name>
    <dbReference type="NCBI Taxonomy" id="1535208"/>
    <lineage>
        <taxon>Bacteria</taxon>
        <taxon>Bacillati</taxon>
        <taxon>Actinomycetota</taxon>
        <taxon>Actinomycetes</taxon>
        <taxon>Micrococcales</taxon>
        <taxon>Dermacoccaceae</taxon>
        <taxon>Barrientosiimonas</taxon>
    </lineage>
</organism>
<dbReference type="RefSeq" id="WP_289232082.1">
    <property type="nucleotide sequence ID" value="NZ_AP027735.1"/>
</dbReference>
<dbReference type="Proteomes" id="UP001321421">
    <property type="component" value="Chromosome"/>
</dbReference>
<evidence type="ECO:0000313" key="5">
    <source>
        <dbReference type="Proteomes" id="UP001321421"/>
    </source>
</evidence>
<comment type="similarity">
    <text evidence="1 2">Belongs to the anti-sigma-factor antagonist family.</text>
</comment>
<evidence type="ECO:0000256" key="1">
    <source>
        <dbReference type="ARBA" id="ARBA00009013"/>
    </source>
</evidence>
<accession>A0ABM8H6V4</accession>
<dbReference type="InterPro" id="IPR002645">
    <property type="entry name" value="STAS_dom"/>
</dbReference>
<evidence type="ECO:0000256" key="2">
    <source>
        <dbReference type="RuleBase" id="RU003749"/>
    </source>
</evidence>
<evidence type="ECO:0000259" key="3">
    <source>
        <dbReference type="PROSITE" id="PS50801"/>
    </source>
</evidence>
<dbReference type="PROSITE" id="PS50801">
    <property type="entry name" value="STAS"/>
    <property type="match status" value="1"/>
</dbReference>
<feature type="domain" description="STAS" evidence="3">
    <location>
        <begin position="3"/>
        <end position="112"/>
    </location>
</feature>
<reference evidence="5" key="1">
    <citation type="journal article" date="2019" name="Int. J. Syst. Evol. Microbiol.">
        <title>The Global Catalogue of Microorganisms (GCM) 10K type strain sequencing project: providing services to taxonomists for standard genome sequencing and annotation.</title>
        <authorList>
            <consortium name="The Broad Institute Genomics Platform"/>
            <consortium name="The Broad Institute Genome Sequencing Center for Infectious Disease"/>
            <person name="Wu L."/>
            <person name="Ma J."/>
        </authorList>
    </citation>
    <scope>NUCLEOTIDE SEQUENCE [LARGE SCALE GENOMIC DNA]</scope>
    <source>
        <strain evidence="5">NBRC 110608</strain>
    </source>
</reference>
<evidence type="ECO:0000313" key="4">
    <source>
        <dbReference type="EMBL" id="BDZ56581.1"/>
    </source>
</evidence>
<dbReference type="CDD" id="cd07043">
    <property type="entry name" value="STAS_anti-anti-sigma_factors"/>
    <property type="match status" value="1"/>
</dbReference>
<dbReference type="InterPro" id="IPR003658">
    <property type="entry name" value="Anti-sigma_ant"/>
</dbReference>
<proteinExistence type="inferred from homology"/>